<dbReference type="Proteomes" id="UP000234681">
    <property type="component" value="Chromosome 6"/>
</dbReference>
<protein>
    <submittedName>
        <fullName evidence="1">FK506 binding protein 3 (Predicted), isoform CRA_c</fullName>
    </submittedName>
</protein>
<sequence length="65" mass="6703">MAGSIFFSFLESGSHVSQPGGEFHCIPGHGLAASQCRDLRCANAVYVVCGTEPSGLCVTVKPSTS</sequence>
<evidence type="ECO:0000313" key="2">
    <source>
        <dbReference type="Proteomes" id="UP000234681"/>
    </source>
</evidence>
<gene>
    <name evidence="1" type="primary">Fkbp3_predicted</name>
    <name evidence="1" type="ORF">rCG_61717</name>
</gene>
<name>A6HBT1_RAT</name>
<accession>A6HBT1</accession>
<organism evidence="1 2">
    <name type="scientific">Rattus norvegicus</name>
    <name type="common">Rat</name>
    <dbReference type="NCBI Taxonomy" id="10116"/>
    <lineage>
        <taxon>Eukaryota</taxon>
        <taxon>Metazoa</taxon>
        <taxon>Chordata</taxon>
        <taxon>Craniata</taxon>
        <taxon>Vertebrata</taxon>
        <taxon>Euteleostomi</taxon>
        <taxon>Mammalia</taxon>
        <taxon>Eutheria</taxon>
        <taxon>Euarchontoglires</taxon>
        <taxon>Glires</taxon>
        <taxon>Rodentia</taxon>
        <taxon>Myomorpha</taxon>
        <taxon>Muroidea</taxon>
        <taxon>Muridae</taxon>
        <taxon>Murinae</taxon>
        <taxon>Rattus</taxon>
    </lineage>
</organism>
<dbReference type="EMBL" id="CH473947">
    <property type="protein sequence ID" value="EDM03486.1"/>
    <property type="molecule type" value="Genomic_DNA"/>
</dbReference>
<dbReference type="AlphaFoldDB" id="A6HBT1"/>
<reference evidence="2" key="1">
    <citation type="submission" date="2005-09" db="EMBL/GenBank/DDBJ databases">
        <authorList>
            <person name="Mural R.J."/>
            <person name="Li P.W."/>
            <person name="Adams M.D."/>
            <person name="Amanatides P.G."/>
            <person name="Baden-Tillson H."/>
            <person name="Barnstead M."/>
            <person name="Chin S.H."/>
            <person name="Dew I."/>
            <person name="Evans C.A."/>
            <person name="Ferriera S."/>
            <person name="Flanigan M."/>
            <person name="Fosler C."/>
            <person name="Glodek A."/>
            <person name="Gu Z."/>
            <person name="Holt R.A."/>
            <person name="Jennings D."/>
            <person name="Kraft C.L."/>
            <person name="Lu F."/>
            <person name="Nguyen T."/>
            <person name="Nusskern D.R."/>
            <person name="Pfannkoch C.M."/>
            <person name="Sitter C."/>
            <person name="Sutton G.G."/>
            <person name="Venter J.C."/>
            <person name="Wang Z."/>
            <person name="Woodage T."/>
            <person name="Zheng X.H."/>
            <person name="Zhong F."/>
        </authorList>
    </citation>
    <scope>NUCLEOTIDE SEQUENCE [LARGE SCALE GENOMIC DNA]</scope>
    <source>
        <strain>BN</strain>
        <strain evidence="2">Sprague-Dawley</strain>
    </source>
</reference>
<evidence type="ECO:0000313" key="1">
    <source>
        <dbReference type="EMBL" id="EDM03486.1"/>
    </source>
</evidence>
<proteinExistence type="predicted"/>